<feature type="region of interest" description="Disordered" evidence="1">
    <location>
        <begin position="957"/>
        <end position="996"/>
    </location>
</feature>
<feature type="non-terminal residue" evidence="4">
    <location>
        <position position="1"/>
    </location>
</feature>
<feature type="region of interest" description="Disordered" evidence="1">
    <location>
        <begin position="1857"/>
        <end position="1882"/>
    </location>
</feature>
<evidence type="ECO:0000313" key="4">
    <source>
        <dbReference type="EMBL" id="CCD21070.1"/>
    </source>
</evidence>
<feature type="compositionally biased region" description="Low complexity" evidence="1">
    <location>
        <begin position="1903"/>
        <end position="1916"/>
    </location>
</feature>
<feature type="domain" description="DUF7623" evidence="3">
    <location>
        <begin position="1335"/>
        <end position="1392"/>
    </location>
</feature>
<feature type="compositionally biased region" description="Polar residues" evidence="1">
    <location>
        <begin position="960"/>
        <end position="978"/>
    </location>
</feature>
<feature type="transmembrane region" description="Helical" evidence="2">
    <location>
        <begin position="394"/>
        <end position="417"/>
    </location>
</feature>
<evidence type="ECO:0000256" key="1">
    <source>
        <dbReference type="SAM" id="MobiDB-lite"/>
    </source>
</evidence>
<feature type="transmembrane region" description="Helical" evidence="2">
    <location>
        <begin position="470"/>
        <end position="495"/>
    </location>
</feature>
<keyword evidence="5" id="KW-1185">Reference proteome</keyword>
<feature type="region of interest" description="Disordered" evidence="1">
    <location>
        <begin position="863"/>
        <end position="885"/>
    </location>
</feature>
<gene>
    <name evidence="4" type="ORF">TvY486_0039760</name>
</gene>
<reference evidence="4 5" key="1">
    <citation type="journal article" date="2012" name="Proc. Natl. Acad. Sci. U.S.A.">
        <title>Antigenic diversity is generated by distinct evolutionary mechanisms in African trypanosome species.</title>
        <authorList>
            <person name="Jackson A.P."/>
            <person name="Berry A."/>
            <person name="Aslett M."/>
            <person name="Allison H.C."/>
            <person name="Burton P."/>
            <person name="Vavrova-Anderson J."/>
            <person name="Brown R."/>
            <person name="Browne H."/>
            <person name="Corton N."/>
            <person name="Hauser H."/>
            <person name="Gamble J."/>
            <person name="Gilderthorp R."/>
            <person name="Marcello L."/>
            <person name="McQuillan J."/>
            <person name="Otto T.D."/>
            <person name="Quail M.A."/>
            <person name="Sanders M.J."/>
            <person name="van Tonder A."/>
            <person name="Ginger M.L."/>
            <person name="Field M.C."/>
            <person name="Barry J.D."/>
            <person name="Hertz-Fowler C."/>
            <person name="Berriman M."/>
        </authorList>
    </citation>
    <scope>NUCLEOTIDE SEQUENCE</scope>
    <source>
        <strain evidence="4 5">Y486</strain>
    </source>
</reference>
<dbReference type="EMBL" id="CAEX01006932">
    <property type="protein sequence ID" value="CCD21070.1"/>
    <property type="molecule type" value="Genomic_DNA"/>
</dbReference>
<feature type="domain" description="DUF7623" evidence="3">
    <location>
        <begin position="1264"/>
        <end position="1319"/>
    </location>
</feature>
<organism evidence="4 5">
    <name type="scientific">Trypanosoma vivax (strain Y486)</name>
    <dbReference type="NCBI Taxonomy" id="1055687"/>
    <lineage>
        <taxon>Eukaryota</taxon>
        <taxon>Discoba</taxon>
        <taxon>Euglenozoa</taxon>
        <taxon>Kinetoplastea</taxon>
        <taxon>Metakinetoplastina</taxon>
        <taxon>Trypanosomatida</taxon>
        <taxon>Trypanosomatidae</taxon>
        <taxon>Trypanosoma</taxon>
        <taxon>Duttonella</taxon>
    </lineage>
</organism>
<proteinExistence type="predicted"/>
<feature type="domain" description="DUF7623" evidence="3">
    <location>
        <begin position="1417"/>
        <end position="1472"/>
    </location>
</feature>
<keyword evidence="2" id="KW-1133">Transmembrane helix</keyword>
<feature type="compositionally biased region" description="Low complexity" evidence="1">
    <location>
        <begin position="2358"/>
        <end position="2380"/>
    </location>
</feature>
<feature type="region of interest" description="Disordered" evidence="1">
    <location>
        <begin position="1661"/>
        <end position="1683"/>
    </location>
</feature>
<accession>F9WU24</accession>
<dbReference type="Pfam" id="PF24610">
    <property type="entry name" value="DUF7623"/>
    <property type="match status" value="4"/>
</dbReference>
<evidence type="ECO:0000259" key="3">
    <source>
        <dbReference type="Pfam" id="PF24610"/>
    </source>
</evidence>
<feature type="non-terminal residue" evidence="4">
    <location>
        <position position="2445"/>
    </location>
</feature>
<dbReference type="InterPro" id="IPR056040">
    <property type="entry name" value="DUF7623"/>
</dbReference>
<keyword evidence="2" id="KW-0812">Transmembrane</keyword>
<feature type="compositionally biased region" description="Low complexity" evidence="1">
    <location>
        <begin position="2024"/>
        <end position="2038"/>
    </location>
</feature>
<evidence type="ECO:0000256" key="2">
    <source>
        <dbReference type="SAM" id="Phobius"/>
    </source>
</evidence>
<feature type="region of interest" description="Disordered" evidence="1">
    <location>
        <begin position="1896"/>
        <end position="1922"/>
    </location>
</feature>
<feature type="region of interest" description="Disordered" evidence="1">
    <location>
        <begin position="769"/>
        <end position="791"/>
    </location>
</feature>
<keyword evidence="2" id="KW-0472">Membrane</keyword>
<feature type="compositionally biased region" description="Polar residues" evidence="1">
    <location>
        <begin position="866"/>
        <end position="884"/>
    </location>
</feature>
<sequence length="2445" mass="264386">AGSECGGDAVPRVAALCEAPVNVETCAERPLSAGSECGGDAVPRVAALCEAPVNVETCAERPLSAGSECGGDAVPRVAALCEAPVNVETCAERPLSAGSECGGDAVPRVAALCEAPVNVETCAERPLSAGSECGGDAVPRVAALCEAPVNVETCAERPLSAGSECGGDAVPRVAALCEAPVNVETCAERPLSAGSECGGDAVPRVAALCEAPVNVETCAERPLSAGSECGGDAVPRVAALCEAPVNVETCAERPLSAGSECGGDAVPRVAALCEAPVNVETCAERPLSAGSECGGDAVPRVAALCEAPVNVETCAERPLSAGSECGGDAVPRVAALCEAPVNVETCAERPLSAGSECGGDAVPRVAALCEAPVNVETCAERPPSAGSECGGDSVPYVCCFFCSSIFLYFSDAFLYFLPSRAVHYLFFSFFSVCFEFVFVFKFFGFTFYAIPYHFVPFTHGVPYFSLSDIFLIPICDLFFVSYLFCCCDSFLFFCVSPFLMLSDEIPDCAVPFFHFRCSDVSLSAYVVSEVDVRVFELRENHEKNIVASIFACDDVFLSPCYSTGNCEFPVASLCVAQEDIFTPLVLRAVDGTIPGQSFSECFAVSSSICECHEQFLQRGDDHSVVRDVFCHTDNSGGCSDFVGGLIEIISFSSDVSVPRVLYSTANNEATVTRSTDAPCSVCGLCSAMLSEPLGDISTKVVHHCRSVETRRSRRTHGGLPAVVTALLVSDDENDGNEIVEDDGLVGGYDRRLRASAFCPATVSAAAPGLVSNGGTQQPDGALSSHESGAASQIPFDIANGGRMRRSRRTHGGLPAVVTALLVSDDENDGNEIVEDDGLVGGYDRRLRASAFCPATVSAAAPGLVSNGGTQQPDGALSSHESGAASQIPFDIANGGRMRRSRRTHGGLPAVVTALLVSDDENDGNEIVEDDGLVGGYDRRLRASAFCPATVSAAAPGLVSNGGTQQPDGALSSHESGAASQIPFDTANGGRMRRSRRTHGGLPAVVTALLVSDDENDGNEIVEDDGLVGDFVPFLNVDFVSSKDAYYQSLCLLMDTFVGDEVRGKHYLNAVQVLMKNRFLQLSNDCQKSFSAETRLRKFFLKCLTIPGDLDAFRSSEYLRQLTTFELREIYDSFGCSLSRDSILSSDEVVQDVVGRLINMAREKASTEQGILSRLPFLTDVSSVFPLHQLRLEEEPAFASLLAQHAALTSNAVPASGPEVLRLEKEMRDLAGRLAEEADATRRRRALEAEALHEMYPFVPEEPVPGISLVDVGVLMDHAFCLLSNELEDLRLDPVANASQIVGVERQLCARVAELAAAKQSATEEACRKYPFLGMRVEGVLLADLHLDEDVAFRELVAGRDALAADRHTSQEALAKADRSLCARAREVAVSRNAVDALRADADDAVRARHPYLETATVRTIPIRLLDLDGDSVFANYREQRLKLLAEDVVDSERVRFLDDLLRARAEFVAKKQFNLCSDAAALLLARGASHVSLGNLGADLAFCAENMDWLLSRVSNEHICDDIEMHGRAFALAESSVALEARALRNKYPACAWVLNSAMESDDKFQGIVAERRLLVEGMANESLIQSVDEQLRKRGIELYADTSHLGVSRKELPVATASCGLEMQKHVNMWRKRLKERNAKLRAMTLLELQRGAAIDKVWRGEGETHGSSRRGHKGRSRGKERSVDSLIFSMIPETHIIELVESSQFSSHERHASFTIQDGKLHEIIADSGGRSKGSSLSRQQRYHQLRLRRLRMMNTPSNISVTIISNTNGCEIGEDGLVKSIDDVVGTGDSTGAAILRGALAKKHHGDVLKQRLASRRASLKNGCESRRRSLVRRRTSMDSVPVDTVGELVEGRTELLDKSEGEASTAQRSSNDLSGKMNFSKSGLLHRLAHAHTTSTPPSLEGSLAGESSLTSPGLVGGEKSTVQKRLVPLPPLIGSPNLQTLRNLQLKSMARLSSTDTQTPSSTCTGIQTSKESIAFGNSYSSRSSRRRSLERRKTHKLHFTRVQEDDFGEVPDVLNATLTSSSSTTRSTPLTSGRHVRSRSQSGRESISEVEEPVGTFIQDTNCDAVSFTMQPRRRCSFKHSKIVPSTRQEARELERERRLIAKVLGRARQFVSRKLTAEEVESDLVAMSLVFKHEDISQAYSLMPSALADAYIRDVETDLVQRVVAMSKESISSGASARGVDIRERRRERLTAARSTVAGDGVVPVLDVHNPRNVPHPWAHLSEEELSRDKTLRIMLDRSGDGEEERKEALRYLCDLSKQKQIKNEALFEEYPFIPPLPCGVPLTETGFNNDTAFNLCAMELGMSPNNRSIQEKMRRIVLRLAEGVMKVPQHKGARKEVLPQLHSGRFIPEDSSGAAADVSSGRGGDSHYSTSLHSSASSQQTWNRLSKAYQNGDFLDNWRLQSLRLVEQFVVHMERERKVDIPLSMEELKASFFLFDS</sequence>
<feature type="domain" description="DUF7623" evidence="3">
    <location>
        <begin position="1184"/>
        <end position="1237"/>
    </location>
</feature>
<feature type="transmembrane region" description="Helical" evidence="2">
    <location>
        <begin position="424"/>
        <end position="450"/>
    </location>
</feature>
<name>F9WU24_TRYVY</name>
<dbReference type="VEuPathDB" id="TriTrypDB:TvY486_0039760"/>
<feature type="compositionally biased region" description="Polar residues" evidence="1">
    <location>
        <begin position="772"/>
        <end position="790"/>
    </location>
</feature>
<feature type="compositionally biased region" description="Basic residues" evidence="1">
    <location>
        <begin position="1669"/>
        <end position="1678"/>
    </location>
</feature>
<dbReference type="Proteomes" id="UP000009027">
    <property type="component" value="Unassembled WGS sequence"/>
</dbReference>
<evidence type="ECO:0000313" key="5">
    <source>
        <dbReference type="Proteomes" id="UP000009027"/>
    </source>
</evidence>
<protein>
    <recommendedName>
        <fullName evidence="3">DUF7623 domain-containing protein</fullName>
    </recommendedName>
</protein>
<feature type="region of interest" description="Disordered" evidence="1">
    <location>
        <begin position="2354"/>
        <end position="2380"/>
    </location>
</feature>
<feature type="region of interest" description="Disordered" evidence="1">
    <location>
        <begin position="2024"/>
        <end position="2059"/>
    </location>
</feature>
<feature type="compositionally biased region" description="Polar residues" evidence="1">
    <location>
        <begin position="1866"/>
        <end position="1882"/>
    </location>
</feature>